<evidence type="ECO:0000256" key="5">
    <source>
        <dbReference type="SAM" id="MobiDB-lite"/>
    </source>
</evidence>
<dbReference type="PROSITE" id="PS01211">
    <property type="entry name" value="UPF0001"/>
    <property type="match status" value="1"/>
</dbReference>
<dbReference type="AlphaFoldDB" id="A0A562EMG4"/>
<keyword evidence="1 2" id="KW-0663">Pyridoxal phosphate</keyword>
<evidence type="ECO:0000313" key="7">
    <source>
        <dbReference type="EMBL" id="TWH23187.1"/>
    </source>
</evidence>
<comment type="similarity">
    <text evidence="2 4">Belongs to the pyridoxal phosphate-binding protein YggS/PROSC family.</text>
</comment>
<dbReference type="SUPFAM" id="SSF51419">
    <property type="entry name" value="PLP-binding barrel"/>
    <property type="match status" value="1"/>
</dbReference>
<proteinExistence type="inferred from homology"/>
<feature type="modified residue" description="N6-(pyridoxal phosphate)lysine" evidence="2 3">
    <location>
        <position position="55"/>
    </location>
</feature>
<dbReference type="Pfam" id="PF01168">
    <property type="entry name" value="Ala_racemase_N"/>
    <property type="match status" value="1"/>
</dbReference>
<organism evidence="7 8">
    <name type="scientific">Rhodococcus rhodochrous J45</name>
    <dbReference type="NCBI Taxonomy" id="935266"/>
    <lineage>
        <taxon>Bacteria</taxon>
        <taxon>Bacillati</taxon>
        <taxon>Actinomycetota</taxon>
        <taxon>Actinomycetes</taxon>
        <taxon>Mycobacteriales</taxon>
        <taxon>Nocardiaceae</taxon>
        <taxon>Rhodococcus</taxon>
    </lineage>
</organism>
<comment type="cofactor">
    <cofactor evidence="3">
        <name>pyridoxal 5'-phosphate</name>
        <dbReference type="ChEBI" id="CHEBI:597326"/>
    </cofactor>
</comment>
<dbReference type="PANTHER" id="PTHR10146">
    <property type="entry name" value="PROLINE SYNTHETASE CO-TRANSCRIBED BACTERIAL HOMOLOG PROTEIN"/>
    <property type="match status" value="1"/>
</dbReference>
<evidence type="ECO:0000256" key="4">
    <source>
        <dbReference type="RuleBase" id="RU004514"/>
    </source>
</evidence>
<evidence type="ECO:0000313" key="8">
    <source>
        <dbReference type="Proteomes" id="UP000317573"/>
    </source>
</evidence>
<dbReference type="RefSeq" id="WP_145691191.1">
    <property type="nucleotide sequence ID" value="NZ_VLJT01000010.1"/>
</dbReference>
<comment type="function">
    <text evidence="2">Pyridoxal 5'-phosphate (PLP)-binding protein, which is involved in PLP homeostasis.</text>
</comment>
<feature type="region of interest" description="Disordered" evidence="5">
    <location>
        <begin position="22"/>
        <end position="42"/>
    </location>
</feature>
<dbReference type="HAMAP" id="MF_02087">
    <property type="entry name" value="PLP_homeostasis"/>
    <property type="match status" value="1"/>
</dbReference>
<dbReference type="GO" id="GO:0030170">
    <property type="term" value="F:pyridoxal phosphate binding"/>
    <property type="evidence" value="ECO:0007669"/>
    <property type="project" value="UniProtKB-UniRule"/>
</dbReference>
<dbReference type="Proteomes" id="UP000317573">
    <property type="component" value="Unassembled WGS sequence"/>
</dbReference>
<dbReference type="InterPro" id="IPR001608">
    <property type="entry name" value="Ala_racemase_N"/>
</dbReference>
<reference evidence="7 8" key="1">
    <citation type="submission" date="2019-07" db="EMBL/GenBank/DDBJ databases">
        <title>Genome sequencing of lignin-degrading bacterial isolates.</title>
        <authorList>
            <person name="Gladden J."/>
        </authorList>
    </citation>
    <scope>NUCLEOTIDE SEQUENCE [LARGE SCALE GENOMIC DNA]</scope>
    <source>
        <strain evidence="7 8">J45</strain>
    </source>
</reference>
<protein>
    <recommendedName>
        <fullName evidence="2">Pyridoxal phosphate homeostasis protein</fullName>
        <shortName evidence="2">PLP homeostasis protein</shortName>
    </recommendedName>
</protein>
<dbReference type="InterPro" id="IPR011078">
    <property type="entry name" value="PyrdxlP_homeostasis"/>
</dbReference>
<dbReference type="NCBIfam" id="TIGR00044">
    <property type="entry name" value="YggS family pyridoxal phosphate-dependent enzyme"/>
    <property type="match status" value="1"/>
</dbReference>
<evidence type="ECO:0000259" key="6">
    <source>
        <dbReference type="Pfam" id="PF01168"/>
    </source>
</evidence>
<dbReference type="CDD" id="cd00635">
    <property type="entry name" value="PLPDE_III_YBL036c_like"/>
    <property type="match status" value="1"/>
</dbReference>
<dbReference type="Gene3D" id="3.20.20.10">
    <property type="entry name" value="Alanine racemase"/>
    <property type="match status" value="1"/>
</dbReference>
<evidence type="ECO:0000256" key="3">
    <source>
        <dbReference type="PIRSR" id="PIRSR004848-1"/>
    </source>
</evidence>
<dbReference type="PIRSF" id="PIRSF004848">
    <property type="entry name" value="YBL036c_PLPDEIII"/>
    <property type="match status" value="1"/>
</dbReference>
<comment type="caution">
    <text evidence="7">The sequence shown here is derived from an EMBL/GenBank/DDBJ whole genome shotgun (WGS) entry which is preliminary data.</text>
</comment>
<accession>A0A562EMG4</accession>
<sequence>MSAPTSEERRDELAGRLAAVRERLPPATGPLNRRIGGRRAAGRDPSDVALLTVTKFFPASDAVLLHELGCECFGESREQEASAKIAEFRESVDAPVEWHMIGRVQRNKARAVARWAHTVHSVDSLRLVQAFEKGVRAALDAGERTAPLRALLQVSLDGDRERGGVVAEDLPALAEAVAASEVLELGGLMGVPPLGWEPERAFEQLHDMHARFLQDHPAAAELSAGMSGDLEHAVRWGSTCVRVGTAVLGYRPLA</sequence>
<dbReference type="InterPro" id="IPR029066">
    <property type="entry name" value="PLP-binding_barrel"/>
</dbReference>
<dbReference type="EMBL" id="VLJT01000010">
    <property type="protein sequence ID" value="TWH23187.1"/>
    <property type="molecule type" value="Genomic_DNA"/>
</dbReference>
<evidence type="ECO:0000256" key="1">
    <source>
        <dbReference type="ARBA" id="ARBA00022898"/>
    </source>
</evidence>
<feature type="domain" description="Alanine racemase N-terminal" evidence="6">
    <location>
        <begin position="65"/>
        <end position="252"/>
    </location>
</feature>
<evidence type="ECO:0000256" key="2">
    <source>
        <dbReference type="HAMAP-Rule" id="MF_02087"/>
    </source>
</evidence>
<name>A0A562EMG4_RHORH</name>
<dbReference type="PANTHER" id="PTHR10146:SF14">
    <property type="entry name" value="PYRIDOXAL PHOSPHATE HOMEOSTASIS PROTEIN"/>
    <property type="match status" value="1"/>
</dbReference>
<gene>
    <name evidence="7" type="ORF">L618_001300000220</name>
</gene>